<evidence type="ECO:0000256" key="1">
    <source>
        <dbReference type="SAM" id="MobiDB-lite"/>
    </source>
</evidence>
<feature type="non-terminal residue" evidence="2">
    <location>
        <position position="1"/>
    </location>
</feature>
<feature type="compositionally biased region" description="Basic residues" evidence="1">
    <location>
        <begin position="7"/>
        <end position="24"/>
    </location>
</feature>
<organism evidence="2">
    <name type="scientific">uncultured Thermomicrobiales bacterium</name>
    <dbReference type="NCBI Taxonomy" id="1645740"/>
    <lineage>
        <taxon>Bacteria</taxon>
        <taxon>Pseudomonadati</taxon>
        <taxon>Thermomicrobiota</taxon>
        <taxon>Thermomicrobia</taxon>
        <taxon>Thermomicrobiales</taxon>
        <taxon>environmental samples</taxon>
    </lineage>
</organism>
<name>A0A6J4VIY8_9BACT</name>
<proteinExistence type="predicted"/>
<feature type="region of interest" description="Disordered" evidence="1">
    <location>
        <begin position="1"/>
        <end position="89"/>
    </location>
</feature>
<evidence type="ECO:0000313" key="2">
    <source>
        <dbReference type="EMBL" id="CAA9580501.1"/>
    </source>
</evidence>
<protein>
    <submittedName>
        <fullName evidence="2">Uncharacterized protein</fullName>
    </submittedName>
</protein>
<dbReference type="AlphaFoldDB" id="A0A6J4VIY8"/>
<feature type="non-terminal residue" evidence="2">
    <location>
        <position position="89"/>
    </location>
</feature>
<feature type="compositionally biased region" description="Pro residues" evidence="1">
    <location>
        <begin position="78"/>
        <end position="89"/>
    </location>
</feature>
<accession>A0A6J4VIY8</accession>
<dbReference type="EMBL" id="CADCWF010000341">
    <property type="protein sequence ID" value="CAA9580501.1"/>
    <property type="molecule type" value="Genomic_DNA"/>
</dbReference>
<sequence>AAVVRVRGGRGGRRARRPRDRRTPRPSAARPGPGPRRCFDRPARSRVSRPPDESPAVWRSLARFGRPSGQGRLDRLRPWPPPRPSESTL</sequence>
<reference evidence="2" key="1">
    <citation type="submission" date="2020-02" db="EMBL/GenBank/DDBJ databases">
        <authorList>
            <person name="Meier V. D."/>
        </authorList>
    </citation>
    <scope>NUCLEOTIDE SEQUENCE</scope>
    <source>
        <strain evidence="2">AVDCRST_MAG59</strain>
    </source>
</reference>
<gene>
    <name evidence="2" type="ORF">AVDCRST_MAG59-4681</name>
</gene>